<dbReference type="PANTHER" id="PTHR36113:SF3">
    <property type="entry name" value="SLL5075 PROTEIN"/>
    <property type="match status" value="1"/>
</dbReference>
<comment type="caution">
    <text evidence="2">The sequence shown here is derived from an EMBL/GenBank/DDBJ whole genome shotgun (WGS) entry which is preliminary data.</text>
</comment>
<dbReference type="InterPro" id="IPR029068">
    <property type="entry name" value="Glyas_Bleomycin-R_OHBP_Dase"/>
</dbReference>
<dbReference type="SUPFAM" id="SSF54593">
    <property type="entry name" value="Glyoxalase/Bleomycin resistance protein/Dihydroxybiphenyl dioxygenase"/>
    <property type="match status" value="1"/>
</dbReference>
<organism evidence="2 3">
    <name type="scientific">Streptosporangium saharense</name>
    <dbReference type="NCBI Taxonomy" id="1706840"/>
    <lineage>
        <taxon>Bacteria</taxon>
        <taxon>Bacillati</taxon>
        <taxon>Actinomycetota</taxon>
        <taxon>Actinomycetes</taxon>
        <taxon>Streptosporangiales</taxon>
        <taxon>Streptosporangiaceae</taxon>
        <taxon>Streptosporangium</taxon>
    </lineage>
</organism>
<keyword evidence="2" id="KW-0560">Oxidoreductase</keyword>
<accession>A0A7W7VMD7</accession>
<keyword evidence="2" id="KW-0223">Dioxygenase</keyword>
<evidence type="ECO:0000313" key="3">
    <source>
        <dbReference type="Proteomes" id="UP000552644"/>
    </source>
</evidence>
<keyword evidence="3" id="KW-1185">Reference proteome</keyword>
<keyword evidence="2" id="KW-0456">Lyase</keyword>
<dbReference type="Gene3D" id="3.10.180.10">
    <property type="entry name" value="2,3-Dihydroxybiphenyl 1,2-Dioxygenase, domain 1"/>
    <property type="match status" value="1"/>
</dbReference>
<dbReference type="InterPro" id="IPR051332">
    <property type="entry name" value="Fosfomycin_Res_Enzymes"/>
</dbReference>
<evidence type="ECO:0000313" key="2">
    <source>
        <dbReference type="EMBL" id="MBB4915374.1"/>
    </source>
</evidence>
<dbReference type="AlphaFoldDB" id="A0A7W7VMD7"/>
<dbReference type="InterPro" id="IPR004360">
    <property type="entry name" value="Glyas_Fos-R_dOase_dom"/>
</dbReference>
<dbReference type="GO" id="GO:0016829">
    <property type="term" value="F:lyase activity"/>
    <property type="evidence" value="ECO:0007669"/>
    <property type="project" value="UniProtKB-KW"/>
</dbReference>
<name>A0A7W7VMD7_9ACTN</name>
<dbReference type="PROSITE" id="PS51819">
    <property type="entry name" value="VOC"/>
    <property type="match status" value="1"/>
</dbReference>
<sequence length="171" mass="19396">MRGENHLRQPYGTRAGPRRRQVLEKRLTGARWTHVALPSGDLDAAIEFYTTMTPLVVVSRHEDDQGRNAWLSNEGQVETPFVLVLVEFAADSGRRQPQLFPFAHLGMEMPEREDVDRVAAEARERGCLHWEPMDLPPPVGYVCALLDPDGNVVEISHNQRVFEEVRTLWGG</sequence>
<evidence type="ECO:0000259" key="1">
    <source>
        <dbReference type="PROSITE" id="PS51819"/>
    </source>
</evidence>
<dbReference type="Pfam" id="PF00903">
    <property type="entry name" value="Glyoxalase"/>
    <property type="match status" value="1"/>
</dbReference>
<dbReference type="PANTHER" id="PTHR36113">
    <property type="entry name" value="LYASE, PUTATIVE-RELATED-RELATED"/>
    <property type="match status" value="1"/>
</dbReference>
<dbReference type="GO" id="GO:0051213">
    <property type="term" value="F:dioxygenase activity"/>
    <property type="evidence" value="ECO:0007669"/>
    <property type="project" value="UniProtKB-KW"/>
</dbReference>
<dbReference type="RefSeq" id="WP_312863625.1">
    <property type="nucleotide sequence ID" value="NZ_JACHJP010000002.1"/>
</dbReference>
<feature type="domain" description="VOC" evidence="1">
    <location>
        <begin position="31"/>
        <end position="158"/>
    </location>
</feature>
<dbReference type="Proteomes" id="UP000552644">
    <property type="component" value="Unassembled WGS sequence"/>
</dbReference>
<proteinExistence type="predicted"/>
<gene>
    <name evidence="2" type="ORF">FHS44_002459</name>
</gene>
<dbReference type="CDD" id="cd06587">
    <property type="entry name" value="VOC"/>
    <property type="match status" value="1"/>
</dbReference>
<dbReference type="EMBL" id="JACHJP010000002">
    <property type="protein sequence ID" value="MBB4915374.1"/>
    <property type="molecule type" value="Genomic_DNA"/>
</dbReference>
<reference evidence="2 3" key="1">
    <citation type="submission" date="2020-08" db="EMBL/GenBank/DDBJ databases">
        <title>Genomic Encyclopedia of Type Strains, Phase III (KMG-III): the genomes of soil and plant-associated and newly described type strains.</title>
        <authorList>
            <person name="Whitman W."/>
        </authorList>
    </citation>
    <scope>NUCLEOTIDE SEQUENCE [LARGE SCALE GENOMIC DNA]</scope>
    <source>
        <strain evidence="2 3">CECT 8840</strain>
    </source>
</reference>
<protein>
    <submittedName>
        <fullName evidence="2">Catechol 2,3-dioxygenase-like lactoylglutathione lyase family enzyme</fullName>
    </submittedName>
</protein>
<dbReference type="InterPro" id="IPR037523">
    <property type="entry name" value="VOC_core"/>
</dbReference>